<dbReference type="Gene3D" id="1.10.3910.10">
    <property type="entry name" value="SP0561-like"/>
    <property type="match status" value="1"/>
</dbReference>
<proteinExistence type="predicted"/>
<dbReference type="EMBL" id="JSUQ01000032">
    <property type="protein sequence ID" value="KHQ50061.1"/>
    <property type="molecule type" value="Genomic_DNA"/>
</dbReference>
<protein>
    <recommendedName>
        <fullName evidence="4">DUF1858 domain-containing protein</fullName>
    </recommendedName>
</protein>
<reference evidence="2 3" key="1">
    <citation type="submission" date="2014-10" db="EMBL/GenBank/DDBJ databases">
        <title>Genome sequence of Ponticoccus sp. strain UMTAT08 isolated from clonal culture of toxic dinoflagellate Alexandrium tamiyavanichii.</title>
        <authorList>
            <person name="Gan H.Y."/>
            <person name="Muhd D.-D."/>
            <person name="Mohd Noor M.E."/>
            <person name="Yeong Y.S."/>
            <person name="Usup G."/>
        </authorList>
    </citation>
    <scope>NUCLEOTIDE SEQUENCE [LARGE SCALE GENOMIC DNA]</scope>
    <source>
        <strain evidence="2 3">UMTAT08</strain>
    </source>
</reference>
<comment type="caution">
    <text evidence="2">The sequence shown here is derived from an EMBL/GenBank/DDBJ whole genome shotgun (WGS) entry which is preliminary data.</text>
</comment>
<dbReference type="SUPFAM" id="SSF140683">
    <property type="entry name" value="SP0561-like"/>
    <property type="match status" value="1"/>
</dbReference>
<dbReference type="RefSeq" id="WP_043146644.1">
    <property type="nucleotide sequence ID" value="NZ_JSUQ01000032.1"/>
</dbReference>
<dbReference type="InterPro" id="IPR023883">
    <property type="entry name" value="CHP03980_redox-disulphide"/>
</dbReference>
<evidence type="ECO:0008006" key="4">
    <source>
        <dbReference type="Google" id="ProtNLM"/>
    </source>
</evidence>
<accession>A0A0B3S0H5</accession>
<sequence length="85" mass="9523">MRRPDFDDPDLPLSDLFAEWPEAAGAFLDRRMLCPGCPIAPFHAITDACLEYGLDEDAFRAEVKRRMEGRETATARSAGRGHADR</sequence>
<dbReference type="OrthoDB" id="5397989at2"/>
<gene>
    <name evidence="2" type="ORF">OA50_05398</name>
</gene>
<evidence type="ECO:0000313" key="2">
    <source>
        <dbReference type="EMBL" id="KHQ50061.1"/>
    </source>
</evidence>
<organism evidence="2 3">
    <name type="scientific">Mameliella alba</name>
    <dbReference type="NCBI Taxonomy" id="561184"/>
    <lineage>
        <taxon>Bacteria</taxon>
        <taxon>Pseudomonadati</taxon>
        <taxon>Pseudomonadota</taxon>
        <taxon>Alphaproteobacteria</taxon>
        <taxon>Rhodobacterales</taxon>
        <taxon>Roseobacteraceae</taxon>
        <taxon>Mameliella</taxon>
    </lineage>
</organism>
<dbReference type="PATRIC" id="fig|1515334.3.peg.5404"/>
<name>A0A0B3S0H5_9RHOB</name>
<dbReference type="Proteomes" id="UP000030960">
    <property type="component" value="Unassembled WGS sequence"/>
</dbReference>
<feature type="region of interest" description="Disordered" evidence="1">
    <location>
        <begin position="66"/>
        <end position="85"/>
    </location>
</feature>
<keyword evidence="3" id="KW-1185">Reference proteome</keyword>
<dbReference type="InterPro" id="IPR038062">
    <property type="entry name" value="ScdA-like_N_sf"/>
</dbReference>
<evidence type="ECO:0000256" key="1">
    <source>
        <dbReference type="SAM" id="MobiDB-lite"/>
    </source>
</evidence>
<dbReference type="NCBIfam" id="TIGR03980">
    <property type="entry name" value="prismane_assoc"/>
    <property type="match status" value="1"/>
</dbReference>
<evidence type="ECO:0000313" key="3">
    <source>
        <dbReference type="Proteomes" id="UP000030960"/>
    </source>
</evidence>
<dbReference type="AlphaFoldDB" id="A0A0B3S0H5"/>